<dbReference type="Proteomes" id="UP000885832">
    <property type="component" value="Unassembled WGS sequence"/>
</dbReference>
<gene>
    <name evidence="1" type="ORF">ENJ65_01955</name>
</gene>
<evidence type="ECO:0000313" key="1">
    <source>
        <dbReference type="EMBL" id="HHJ80377.1"/>
    </source>
</evidence>
<name>A0A832N4V6_9GAMM</name>
<accession>A0A832N4V6</accession>
<dbReference type="AlphaFoldDB" id="A0A832N4V6"/>
<comment type="caution">
    <text evidence="1">The sequence shown here is derived from an EMBL/GenBank/DDBJ whole genome shotgun (WGS) entry which is preliminary data.</text>
</comment>
<proteinExistence type="predicted"/>
<feature type="non-terminal residue" evidence="1">
    <location>
        <position position="75"/>
    </location>
</feature>
<sequence length="75" mass="8433">MDQAVEGSTDTEVDFDELVARTKRLTNFMPEHEVVLLKVGDVIKPHLGTVTDAFYTVLQTIPKAEPFLEGRIDML</sequence>
<protein>
    <submittedName>
        <fullName evidence="1">Uncharacterized protein</fullName>
    </submittedName>
</protein>
<dbReference type="EMBL" id="DRNF01000123">
    <property type="protein sequence ID" value="HHJ80377.1"/>
    <property type="molecule type" value="Genomic_DNA"/>
</dbReference>
<organism evidence="1">
    <name type="scientific">Candidatus Tenderia electrophaga</name>
    <dbReference type="NCBI Taxonomy" id="1748243"/>
    <lineage>
        <taxon>Bacteria</taxon>
        <taxon>Pseudomonadati</taxon>
        <taxon>Pseudomonadota</taxon>
        <taxon>Gammaproteobacteria</taxon>
        <taxon>Candidatus Tenderiales</taxon>
        <taxon>Candidatus Tenderiaceae</taxon>
        <taxon>Candidatus Tenderia</taxon>
    </lineage>
</organism>
<reference evidence="1" key="1">
    <citation type="journal article" date="2020" name="mSystems">
        <title>Genome- and Community-Level Interaction Insights into Carbon Utilization and Element Cycling Functions of Hydrothermarchaeota in Hydrothermal Sediment.</title>
        <authorList>
            <person name="Zhou Z."/>
            <person name="Liu Y."/>
            <person name="Xu W."/>
            <person name="Pan J."/>
            <person name="Luo Z.H."/>
            <person name="Li M."/>
        </authorList>
    </citation>
    <scope>NUCLEOTIDE SEQUENCE [LARGE SCALE GENOMIC DNA]</scope>
    <source>
        <strain evidence="1">HyVt-505</strain>
    </source>
</reference>